<feature type="compositionally biased region" description="Basic and acidic residues" evidence="1">
    <location>
        <begin position="23"/>
        <end position="35"/>
    </location>
</feature>
<dbReference type="AlphaFoldDB" id="A0A0L9TWS1"/>
<evidence type="ECO:0000313" key="3">
    <source>
        <dbReference type="Proteomes" id="UP000053144"/>
    </source>
</evidence>
<evidence type="ECO:0000313" key="2">
    <source>
        <dbReference type="EMBL" id="KOM34872.1"/>
    </source>
</evidence>
<reference evidence="3" key="1">
    <citation type="journal article" date="2015" name="Proc. Natl. Acad. Sci. U.S.A.">
        <title>Genome sequencing of adzuki bean (Vigna angularis) provides insight into high starch and low fat accumulation and domestication.</title>
        <authorList>
            <person name="Yang K."/>
            <person name="Tian Z."/>
            <person name="Chen C."/>
            <person name="Luo L."/>
            <person name="Zhao B."/>
            <person name="Wang Z."/>
            <person name="Yu L."/>
            <person name="Li Y."/>
            <person name="Sun Y."/>
            <person name="Li W."/>
            <person name="Chen Y."/>
            <person name="Li Y."/>
            <person name="Zhang Y."/>
            <person name="Ai D."/>
            <person name="Zhao J."/>
            <person name="Shang C."/>
            <person name="Ma Y."/>
            <person name="Wu B."/>
            <person name="Wang M."/>
            <person name="Gao L."/>
            <person name="Sun D."/>
            <person name="Zhang P."/>
            <person name="Guo F."/>
            <person name="Wang W."/>
            <person name="Li Y."/>
            <person name="Wang J."/>
            <person name="Varshney R.K."/>
            <person name="Wang J."/>
            <person name="Ling H.Q."/>
            <person name="Wan P."/>
        </authorList>
    </citation>
    <scope>NUCLEOTIDE SEQUENCE</scope>
    <source>
        <strain evidence="3">cv. Jingnong 6</strain>
    </source>
</reference>
<name>A0A0L9TWS1_PHAAN</name>
<dbReference type="Proteomes" id="UP000053144">
    <property type="component" value="Chromosome 2"/>
</dbReference>
<protein>
    <submittedName>
        <fullName evidence="2">Uncharacterized protein</fullName>
    </submittedName>
</protein>
<dbReference type="Gramene" id="KOM34872">
    <property type="protein sequence ID" value="KOM34872"/>
    <property type="gene ID" value="LR48_Vigan02g102200"/>
</dbReference>
<dbReference type="STRING" id="3914.A0A0L9TWS1"/>
<evidence type="ECO:0000256" key="1">
    <source>
        <dbReference type="SAM" id="MobiDB-lite"/>
    </source>
</evidence>
<gene>
    <name evidence="2" type="ORF">LR48_Vigan02g102200</name>
</gene>
<feature type="region of interest" description="Disordered" evidence="1">
    <location>
        <begin position="1"/>
        <end position="45"/>
    </location>
</feature>
<proteinExistence type="predicted"/>
<accession>A0A0L9TWS1</accession>
<organism evidence="2 3">
    <name type="scientific">Phaseolus angularis</name>
    <name type="common">Azuki bean</name>
    <name type="synonym">Vigna angularis</name>
    <dbReference type="NCBI Taxonomy" id="3914"/>
    <lineage>
        <taxon>Eukaryota</taxon>
        <taxon>Viridiplantae</taxon>
        <taxon>Streptophyta</taxon>
        <taxon>Embryophyta</taxon>
        <taxon>Tracheophyta</taxon>
        <taxon>Spermatophyta</taxon>
        <taxon>Magnoliopsida</taxon>
        <taxon>eudicotyledons</taxon>
        <taxon>Gunneridae</taxon>
        <taxon>Pentapetalae</taxon>
        <taxon>rosids</taxon>
        <taxon>fabids</taxon>
        <taxon>Fabales</taxon>
        <taxon>Fabaceae</taxon>
        <taxon>Papilionoideae</taxon>
        <taxon>50 kb inversion clade</taxon>
        <taxon>NPAAA clade</taxon>
        <taxon>indigoferoid/millettioid clade</taxon>
        <taxon>Phaseoleae</taxon>
        <taxon>Vigna</taxon>
    </lineage>
</organism>
<dbReference type="EMBL" id="CM003372">
    <property type="protein sequence ID" value="KOM34872.1"/>
    <property type="molecule type" value="Genomic_DNA"/>
</dbReference>
<feature type="compositionally biased region" description="Polar residues" evidence="1">
    <location>
        <begin position="1"/>
        <end position="10"/>
    </location>
</feature>
<sequence length="110" mass="12386">MASKAPSWTDQWGAGGIGTMEDDVTRSQKEIDKNKNSGSKGGFSKVKATASNCIKWNKSTKLTSDLDHRSTQQWKRCFDNAVEWVEDDWRKQKSVEATLKRCSVVGLEKM</sequence>